<organism evidence="2 3">
    <name type="scientific">Capsicum annuum</name>
    <name type="common">Capsicum pepper</name>
    <dbReference type="NCBI Taxonomy" id="4072"/>
    <lineage>
        <taxon>Eukaryota</taxon>
        <taxon>Viridiplantae</taxon>
        <taxon>Streptophyta</taxon>
        <taxon>Embryophyta</taxon>
        <taxon>Tracheophyta</taxon>
        <taxon>Spermatophyta</taxon>
        <taxon>Magnoliopsida</taxon>
        <taxon>eudicotyledons</taxon>
        <taxon>Gunneridae</taxon>
        <taxon>Pentapetalae</taxon>
        <taxon>asterids</taxon>
        <taxon>lamiids</taxon>
        <taxon>Solanales</taxon>
        <taxon>Solanaceae</taxon>
        <taxon>Solanoideae</taxon>
        <taxon>Capsiceae</taxon>
        <taxon>Capsicum</taxon>
    </lineage>
</organism>
<dbReference type="GO" id="GO:0005829">
    <property type="term" value="C:cytosol"/>
    <property type="evidence" value="ECO:0000318"/>
    <property type="project" value="GO_Central"/>
</dbReference>
<comment type="caution">
    <text evidence="2">The sequence shown here is derived from an EMBL/GenBank/DDBJ whole genome shotgun (WGS) entry which is preliminary data.</text>
</comment>
<gene>
    <name evidence="2" type="ORF">T459_34166</name>
</gene>
<reference evidence="2 3" key="2">
    <citation type="journal article" date="2017" name="Genome Biol.">
        <title>New reference genome sequences of hot pepper reveal the massive evolution of plant disease-resistance genes by retroduplication.</title>
        <authorList>
            <person name="Kim S."/>
            <person name="Park J."/>
            <person name="Yeom S.I."/>
            <person name="Kim Y.M."/>
            <person name="Seo E."/>
            <person name="Kim K.T."/>
            <person name="Kim M.S."/>
            <person name="Lee J.M."/>
            <person name="Cheong K."/>
            <person name="Shin H.S."/>
            <person name="Kim S.B."/>
            <person name="Han K."/>
            <person name="Lee J."/>
            <person name="Park M."/>
            <person name="Lee H.A."/>
            <person name="Lee H.Y."/>
            <person name="Lee Y."/>
            <person name="Oh S."/>
            <person name="Lee J.H."/>
            <person name="Choi E."/>
            <person name="Choi E."/>
            <person name="Lee S.E."/>
            <person name="Jeon J."/>
            <person name="Kim H."/>
            <person name="Choi G."/>
            <person name="Song H."/>
            <person name="Lee J."/>
            <person name="Lee S.C."/>
            <person name="Kwon J.K."/>
            <person name="Lee H.Y."/>
            <person name="Koo N."/>
            <person name="Hong Y."/>
            <person name="Kim R.W."/>
            <person name="Kang W.H."/>
            <person name="Huh J.H."/>
            <person name="Kang B.C."/>
            <person name="Yang T.J."/>
            <person name="Lee Y.H."/>
            <person name="Bennetzen J.L."/>
            <person name="Choi D."/>
        </authorList>
    </citation>
    <scope>NUCLEOTIDE SEQUENCE [LARGE SCALE GENOMIC DNA]</scope>
    <source>
        <strain evidence="3">cv. CM334</strain>
    </source>
</reference>
<dbReference type="PANTHER" id="PTHR24006:SF747">
    <property type="entry name" value="UBIQUITIN CARBOXYL-TERMINAL HYDROLASE 20"/>
    <property type="match status" value="1"/>
</dbReference>
<dbReference type="EMBL" id="AYRZ02000104">
    <property type="protein sequence ID" value="PHT61980.1"/>
    <property type="molecule type" value="Genomic_DNA"/>
</dbReference>
<dbReference type="AlphaFoldDB" id="A0A2G2XWY8"/>
<dbReference type="Gramene" id="PHT61980">
    <property type="protein sequence ID" value="PHT61980"/>
    <property type="gene ID" value="T459_34166"/>
</dbReference>
<protein>
    <recommendedName>
        <fullName evidence="1">USP domain-containing protein</fullName>
    </recommendedName>
</protein>
<dbReference type="InterPro" id="IPR028889">
    <property type="entry name" value="USP"/>
</dbReference>
<dbReference type="GO" id="GO:0031647">
    <property type="term" value="P:regulation of protein stability"/>
    <property type="evidence" value="ECO:0000318"/>
    <property type="project" value="GO_Central"/>
</dbReference>
<proteinExistence type="predicted"/>
<dbReference type="PANTHER" id="PTHR24006">
    <property type="entry name" value="UBIQUITIN CARBOXYL-TERMINAL HYDROLASE"/>
    <property type="match status" value="1"/>
</dbReference>
<keyword evidence="3" id="KW-1185">Reference proteome</keyword>
<dbReference type="Pfam" id="PF00443">
    <property type="entry name" value="UCH"/>
    <property type="match status" value="1"/>
</dbReference>
<accession>A0A2G2XWY8</accession>
<reference evidence="2 3" key="1">
    <citation type="journal article" date="2014" name="Nat. Genet.">
        <title>Genome sequence of the hot pepper provides insights into the evolution of pungency in Capsicum species.</title>
        <authorList>
            <person name="Kim S."/>
            <person name="Park M."/>
            <person name="Yeom S.I."/>
            <person name="Kim Y.M."/>
            <person name="Lee J.M."/>
            <person name="Lee H.A."/>
            <person name="Seo E."/>
            <person name="Choi J."/>
            <person name="Cheong K."/>
            <person name="Kim K.T."/>
            <person name="Jung K."/>
            <person name="Lee G.W."/>
            <person name="Oh S.K."/>
            <person name="Bae C."/>
            <person name="Kim S.B."/>
            <person name="Lee H.Y."/>
            <person name="Kim S.Y."/>
            <person name="Kim M.S."/>
            <person name="Kang B.C."/>
            <person name="Jo Y.D."/>
            <person name="Yang H.B."/>
            <person name="Jeong H.J."/>
            <person name="Kang W.H."/>
            <person name="Kwon J.K."/>
            <person name="Shin C."/>
            <person name="Lim J.Y."/>
            <person name="Park J.H."/>
            <person name="Huh J.H."/>
            <person name="Kim J.S."/>
            <person name="Kim B.D."/>
            <person name="Cohen O."/>
            <person name="Paran I."/>
            <person name="Suh M.C."/>
            <person name="Lee S.B."/>
            <person name="Kim Y.K."/>
            <person name="Shin Y."/>
            <person name="Noh S.J."/>
            <person name="Park J."/>
            <person name="Seo Y.S."/>
            <person name="Kwon S.Y."/>
            <person name="Kim H.A."/>
            <person name="Park J.M."/>
            <person name="Kim H.J."/>
            <person name="Choi S.B."/>
            <person name="Bosland P.W."/>
            <person name="Reeves G."/>
            <person name="Jo S.H."/>
            <person name="Lee B.W."/>
            <person name="Cho H.T."/>
            <person name="Choi H.S."/>
            <person name="Lee M.S."/>
            <person name="Yu Y."/>
            <person name="Do Choi Y."/>
            <person name="Park B.S."/>
            <person name="van Deynze A."/>
            <person name="Ashrafi H."/>
            <person name="Hill T."/>
            <person name="Kim W.T."/>
            <person name="Pai H.S."/>
            <person name="Ahn H.K."/>
            <person name="Yeam I."/>
            <person name="Giovannoni J.J."/>
            <person name="Rose J.K."/>
            <person name="Sorensen I."/>
            <person name="Lee S.J."/>
            <person name="Kim R.W."/>
            <person name="Choi I.Y."/>
            <person name="Choi B.S."/>
            <person name="Lim J.S."/>
            <person name="Lee Y.H."/>
            <person name="Choi D."/>
        </authorList>
    </citation>
    <scope>NUCLEOTIDE SEQUENCE [LARGE SCALE GENOMIC DNA]</scope>
    <source>
        <strain evidence="3">cv. CM334</strain>
    </source>
</reference>
<sequence>MKLQLSCCNCSHYSNTYEPLIDVSLVIKDVGSLHSASESFGRVEKLDDPEIKFSCEKCKARVSIEKQLMFDGSVVQKVDKHVSFPLELDFLPYSDHNNQTNNEEMKYDLYAVKVHAELPSSSGHYIQLHSNDCYKFDDSEECRIAKWFLGFIYYVLCKERHSVVSDVNESNVAADETVQASNPGATGVINSSDSHELNKIVDKEMNETVQTLTPGWPSAINSSNFHAYGMDERYRVDFPDQVASENQLHMDPVEDTEIKLARSLIKKRVSCSSCEELMAALRRSDW</sequence>
<dbReference type="SUPFAM" id="SSF54001">
    <property type="entry name" value="Cysteine proteinases"/>
    <property type="match status" value="1"/>
</dbReference>
<dbReference type="GO" id="GO:0005634">
    <property type="term" value="C:nucleus"/>
    <property type="evidence" value="ECO:0000318"/>
    <property type="project" value="GO_Central"/>
</dbReference>
<feature type="domain" description="USP" evidence="1">
    <location>
        <begin position="1"/>
        <end position="176"/>
    </location>
</feature>
<dbReference type="InterPro" id="IPR050164">
    <property type="entry name" value="Peptidase_C19"/>
</dbReference>
<name>A0A2G2XWY8_CAPAN</name>
<evidence type="ECO:0000259" key="1">
    <source>
        <dbReference type="PROSITE" id="PS50235"/>
    </source>
</evidence>
<dbReference type="InterPro" id="IPR001394">
    <property type="entry name" value="Peptidase_C19_UCH"/>
</dbReference>
<dbReference type="PROSITE" id="PS50235">
    <property type="entry name" value="USP_3"/>
    <property type="match status" value="1"/>
</dbReference>
<evidence type="ECO:0000313" key="3">
    <source>
        <dbReference type="Proteomes" id="UP000222542"/>
    </source>
</evidence>
<dbReference type="GO" id="GO:0016579">
    <property type="term" value="P:protein deubiquitination"/>
    <property type="evidence" value="ECO:0007669"/>
    <property type="project" value="InterPro"/>
</dbReference>
<dbReference type="InterPro" id="IPR038765">
    <property type="entry name" value="Papain-like_cys_pep_sf"/>
</dbReference>
<evidence type="ECO:0000313" key="2">
    <source>
        <dbReference type="EMBL" id="PHT61980.1"/>
    </source>
</evidence>
<dbReference type="Proteomes" id="UP000222542">
    <property type="component" value="Unassembled WGS sequence"/>
</dbReference>
<dbReference type="GO" id="GO:0004843">
    <property type="term" value="F:cysteine-type deubiquitinase activity"/>
    <property type="evidence" value="ECO:0000318"/>
    <property type="project" value="GO_Central"/>
</dbReference>
<dbReference type="Gene3D" id="3.90.70.10">
    <property type="entry name" value="Cysteine proteinases"/>
    <property type="match status" value="1"/>
</dbReference>
<dbReference type="STRING" id="4072.A0A2G2XWY8"/>